<evidence type="ECO:0000313" key="2">
    <source>
        <dbReference type="Proteomes" id="UP000290218"/>
    </source>
</evidence>
<keyword evidence="2" id="KW-1185">Reference proteome</keyword>
<accession>A0A4Q1C6J3</accession>
<reference evidence="1 2" key="1">
    <citation type="submission" date="2019-01" db="EMBL/GenBank/DDBJ databases">
        <title>Lacunisphaera sp. strain TWA-58.</title>
        <authorList>
            <person name="Chen W.-M."/>
        </authorList>
    </citation>
    <scope>NUCLEOTIDE SEQUENCE [LARGE SCALE GENOMIC DNA]</scope>
    <source>
        <strain evidence="1 2">TWA-58</strain>
    </source>
</reference>
<dbReference type="OrthoDB" id="371140at2"/>
<dbReference type="Gene3D" id="1.10.10.10">
    <property type="entry name" value="Winged helix-like DNA-binding domain superfamily/Winged helix DNA-binding domain"/>
    <property type="match status" value="1"/>
</dbReference>
<sequence length="98" mass="11019">MPATPAPAAGWTFLTNHTHVLVCLDRNADITLREVAQQVGITERAVHAIVTALEEEGVLTRTREGQRNRYKLNRGYRLRHPLESHRRIGDLLDLVGKG</sequence>
<dbReference type="GO" id="GO:0006355">
    <property type="term" value="P:regulation of DNA-templated transcription"/>
    <property type="evidence" value="ECO:0007669"/>
    <property type="project" value="UniProtKB-ARBA"/>
</dbReference>
<dbReference type="CDD" id="cd00090">
    <property type="entry name" value="HTH_ARSR"/>
    <property type="match status" value="1"/>
</dbReference>
<name>A0A4Q1C6J3_9BACT</name>
<dbReference type="InterPro" id="IPR036390">
    <property type="entry name" value="WH_DNA-bd_sf"/>
</dbReference>
<dbReference type="RefSeq" id="WP_129045857.1">
    <property type="nucleotide sequence ID" value="NZ_SDHX01000001.1"/>
</dbReference>
<organism evidence="1 2">
    <name type="scientific">Oleiharenicola lentus</name>
    <dbReference type="NCBI Taxonomy" id="2508720"/>
    <lineage>
        <taxon>Bacteria</taxon>
        <taxon>Pseudomonadati</taxon>
        <taxon>Verrucomicrobiota</taxon>
        <taxon>Opitutia</taxon>
        <taxon>Opitutales</taxon>
        <taxon>Opitutaceae</taxon>
        <taxon>Oleiharenicola</taxon>
    </lineage>
</organism>
<dbReference type="InterPro" id="IPR036388">
    <property type="entry name" value="WH-like_DNA-bd_sf"/>
</dbReference>
<dbReference type="AlphaFoldDB" id="A0A4Q1C6J3"/>
<proteinExistence type="predicted"/>
<dbReference type="Pfam" id="PF13412">
    <property type="entry name" value="HTH_24"/>
    <property type="match status" value="1"/>
</dbReference>
<comment type="caution">
    <text evidence="1">The sequence shown here is derived from an EMBL/GenBank/DDBJ whole genome shotgun (WGS) entry which is preliminary data.</text>
</comment>
<gene>
    <name evidence="1" type="ORF">ESB00_00915</name>
</gene>
<dbReference type="EMBL" id="SDHX01000001">
    <property type="protein sequence ID" value="RXK54493.1"/>
    <property type="molecule type" value="Genomic_DNA"/>
</dbReference>
<dbReference type="InterPro" id="IPR011991">
    <property type="entry name" value="ArsR-like_HTH"/>
</dbReference>
<dbReference type="Proteomes" id="UP000290218">
    <property type="component" value="Unassembled WGS sequence"/>
</dbReference>
<protein>
    <submittedName>
        <fullName evidence="1">Winged helix-turn-helix transcriptional regulator</fullName>
    </submittedName>
</protein>
<dbReference type="SUPFAM" id="SSF46785">
    <property type="entry name" value="Winged helix' DNA-binding domain"/>
    <property type="match status" value="1"/>
</dbReference>
<evidence type="ECO:0000313" key="1">
    <source>
        <dbReference type="EMBL" id="RXK54493.1"/>
    </source>
</evidence>